<organism evidence="2 3">
    <name type="scientific">Roseimaritima multifibrata</name>
    <dbReference type="NCBI Taxonomy" id="1930274"/>
    <lineage>
        <taxon>Bacteria</taxon>
        <taxon>Pseudomonadati</taxon>
        <taxon>Planctomycetota</taxon>
        <taxon>Planctomycetia</taxon>
        <taxon>Pirellulales</taxon>
        <taxon>Pirellulaceae</taxon>
        <taxon>Roseimaritima</taxon>
    </lineage>
</organism>
<keyword evidence="1" id="KW-0812">Transmembrane</keyword>
<name>A0A517MFB0_9BACT</name>
<proteinExistence type="predicted"/>
<dbReference type="EMBL" id="CP036262">
    <property type="protein sequence ID" value="QDS93574.1"/>
    <property type="molecule type" value="Genomic_DNA"/>
</dbReference>
<evidence type="ECO:0000313" key="3">
    <source>
        <dbReference type="Proteomes" id="UP000320672"/>
    </source>
</evidence>
<evidence type="ECO:0000256" key="1">
    <source>
        <dbReference type="SAM" id="Phobius"/>
    </source>
</evidence>
<keyword evidence="1" id="KW-0472">Membrane</keyword>
<keyword evidence="1" id="KW-1133">Transmembrane helix</keyword>
<accession>A0A517MFB0</accession>
<dbReference type="Proteomes" id="UP000320672">
    <property type="component" value="Chromosome"/>
</dbReference>
<sequence>MLHPLTQIGKWLAVLVIGLVCISSLTFSSVGSGTGTGFFSHWFGASFRVWPESVGDASGTLRVEGNVEPVFLLWGHVCPAYKAVELEWEMFHVAEHKGGATLDLEQMTVVAGDKTTAIDEDSLSALLGFSTANPRDAEHVATLLKFLRSANDGTLPPPSHHGHELPEPLPGRMQHFASGASIPPLQLLWMIAWLMSGLWILFRRRRIVPAEPSRA</sequence>
<gene>
    <name evidence="2" type="ORF">FF011L_23470</name>
</gene>
<dbReference type="AlphaFoldDB" id="A0A517MFB0"/>
<keyword evidence="3" id="KW-1185">Reference proteome</keyword>
<evidence type="ECO:0000313" key="2">
    <source>
        <dbReference type="EMBL" id="QDS93574.1"/>
    </source>
</evidence>
<feature type="transmembrane region" description="Helical" evidence="1">
    <location>
        <begin position="182"/>
        <end position="202"/>
    </location>
</feature>
<reference evidence="2 3" key="1">
    <citation type="submission" date="2019-02" db="EMBL/GenBank/DDBJ databases">
        <title>Deep-cultivation of Planctomycetes and their phenomic and genomic characterization uncovers novel biology.</title>
        <authorList>
            <person name="Wiegand S."/>
            <person name="Jogler M."/>
            <person name="Boedeker C."/>
            <person name="Pinto D."/>
            <person name="Vollmers J."/>
            <person name="Rivas-Marin E."/>
            <person name="Kohn T."/>
            <person name="Peeters S.H."/>
            <person name="Heuer A."/>
            <person name="Rast P."/>
            <person name="Oberbeckmann S."/>
            <person name="Bunk B."/>
            <person name="Jeske O."/>
            <person name="Meyerdierks A."/>
            <person name="Storesund J.E."/>
            <person name="Kallscheuer N."/>
            <person name="Luecker S."/>
            <person name="Lage O.M."/>
            <person name="Pohl T."/>
            <person name="Merkel B.J."/>
            <person name="Hornburger P."/>
            <person name="Mueller R.-W."/>
            <person name="Bruemmer F."/>
            <person name="Labrenz M."/>
            <person name="Spormann A.M."/>
            <person name="Op den Camp H."/>
            <person name="Overmann J."/>
            <person name="Amann R."/>
            <person name="Jetten M.S.M."/>
            <person name="Mascher T."/>
            <person name="Medema M.H."/>
            <person name="Devos D.P."/>
            <person name="Kaster A.-K."/>
            <person name="Ovreas L."/>
            <person name="Rohde M."/>
            <person name="Galperin M.Y."/>
            <person name="Jogler C."/>
        </authorList>
    </citation>
    <scope>NUCLEOTIDE SEQUENCE [LARGE SCALE GENOMIC DNA]</scope>
    <source>
        <strain evidence="2 3">FF011L</strain>
    </source>
</reference>
<feature type="transmembrane region" description="Helical" evidence="1">
    <location>
        <begin position="12"/>
        <end position="30"/>
    </location>
</feature>
<protein>
    <submittedName>
        <fullName evidence="2">Uncharacterized protein</fullName>
    </submittedName>
</protein>
<dbReference type="KEGG" id="rml:FF011L_23470"/>